<evidence type="ECO:0000259" key="4">
    <source>
        <dbReference type="Pfam" id="PF22062"/>
    </source>
</evidence>
<name>A0A813EST1_POLGL</name>
<accession>A0A813EST1</accession>
<dbReference type="PANTHER" id="PTHR23061:SF12">
    <property type="entry name" value="DNA POLYMERASE ALPHA SUBUNIT B"/>
    <property type="match status" value="1"/>
</dbReference>
<evidence type="ECO:0000256" key="2">
    <source>
        <dbReference type="ARBA" id="ARBA00023242"/>
    </source>
</evidence>
<dbReference type="OrthoDB" id="336885at2759"/>
<dbReference type="EMBL" id="CAJNNV010013376">
    <property type="protein sequence ID" value="CAE8601634.1"/>
    <property type="molecule type" value="Genomic_DNA"/>
</dbReference>
<comment type="caution">
    <text evidence="5">The sequence shown here is derived from an EMBL/GenBank/DDBJ whole genome shotgun (WGS) entry which is preliminary data.</text>
</comment>
<feature type="domain" description="DNA polymerase alpha subunit B OB" evidence="4">
    <location>
        <begin position="123"/>
        <end position="202"/>
    </location>
</feature>
<gene>
    <name evidence="5" type="ORF">PGLA1383_LOCUS19921</name>
</gene>
<proteinExistence type="predicted"/>
<feature type="non-terminal residue" evidence="5">
    <location>
        <position position="242"/>
    </location>
</feature>
<dbReference type="AlphaFoldDB" id="A0A813EST1"/>
<evidence type="ECO:0000313" key="6">
    <source>
        <dbReference type="Proteomes" id="UP000654075"/>
    </source>
</evidence>
<dbReference type="PANTHER" id="PTHR23061">
    <property type="entry name" value="DNA POLYMERASE 2 ALPHA 70 KDA SUBUNIT"/>
    <property type="match status" value="1"/>
</dbReference>
<dbReference type="Pfam" id="PF22062">
    <property type="entry name" value="OB_DPOA2"/>
    <property type="match status" value="1"/>
</dbReference>
<organism evidence="5 6">
    <name type="scientific">Polarella glacialis</name>
    <name type="common">Dinoflagellate</name>
    <dbReference type="NCBI Taxonomy" id="89957"/>
    <lineage>
        <taxon>Eukaryota</taxon>
        <taxon>Sar</taxon>
        <taxon>Alveolata</taxon>
        <taxon>Dinophyceae</taxon>
        <taxon>Suessiales</taxon>
        <taxon>Suessiaceae</taxon>
        <taxon>Polarella</taxon>
    </lineage>
</organism>
<reference evidence="5" key="1">
    <citation type="submission" date="2021-02" db="EMBL/GenBank/DDBJ databases">
        <authorList>
            <person name="Dougan E. K."/>
            <person name="Rhodes N."/>
            <person name="Thang M."/>
            <person name="Chan C."/>
        </authorList>
    </citation>
    <scope>NUCLEOTIDE SEQUENCE</scope>
</reference>
<evidence type="ECO:0000256" key="1">
    <source>
        <dbReference type="ARBA" id="ARBA00004123"/>
    </source>
</evidence>
<dbReference type="GO" id="GO:0005658">
    <property type="term" value="C:alpha DNA polymerase:primase complex"/>
    <property type="evidence" value="ECO:0007669"/>
    <property type="project" value="TreeGrafter"/>
</dbReference>
<dbReference type="Proteomes" id="UP000654075">
    <property type="component" value="Unassembled WGS sequence"/>
</dbReference>
<feature type="non-terminal residue" evidence="5">
    <location>
        <position position="1"/>
    </location>
</feature>
<evidence type="ECO:0000256" key="3">
    <source>
        <dbReference type="SAM" id="MobiDB-lite"/>
    </source>
</evidence>
<dbReference type="InterPro" id="IPR054300">
    <property type="entry name" value="OB_DPOA2"/>
</dbReference>
<dbReference type="InterPro" id="IPR016722">
    <property type="entry name" value="DNA_pol_alpha_bsu"/>
</dbReference>
<keyword evidence="2" id="KW-0539">Nucleus</keyword>
<keyword evidence="6" id="KW-1185">Reference proteome</keyword>
<sequence length="242" mass="25426">AVLPGAAEVTTPNPKRMREADILSEAGMPARGTPDPPPKHLQVSLKSSVNAGNIEKPSLSSAASFQLLGNSELWTGTRQGAYTWMDEALPDRAARRDEQLQEMEGLVVAAVQARRTGEGVAAVGTVGVPSQAETVLCGRIVCEGLEGRLNERSMLLEGSRASSNGARVQLNVAECQRLAAFPGQIVGVLGRSGMAGTTFHARDFVAGLPDPAEATPSSSLHMHVVAGPFCLRDGLDYTPLES</sequence>
<dbReference type="GO" id="GO:0006270">
    <property type="term" value="P:DNA replication initiation"/>
    <property type="evidence" value="ECO:0007669"/>
    <property type="project" value="TreeGrafter"/>
</dbReference>
<protein>
    <recommendedName>
        <fullName evidence="4">DNA polymerase alpha subunit B OB domain-containing protein</fullName>
    </recommendedName>
</protein>
<comment type="subcellular location">
    <subcellularLocation>
        <location evidence="1">Nucleus</location>
    </subcellularLocation>
</comment>
<feature type="region of interest" description="Disordered" evidence="3">
    <location>
        <begin position="1"/>
        <end position="40"/>
    </location>
</feature>
<evidence type="ECO:0000313" key="5">
    <source>
        <dbReference type="EMBL" id="CAE8601634.1"/>
    </source>
</evidence>